<reference evidence="2 3" key="1">
    <citation type="submission" date="2024-01" db="EMBL/GenBank/DDBJ databases">
        <title>Novel species of the genus Luteimonas isolated from rivers.</title>
        <authorList>
            <person name="Lu H."/>
        </authorList>
    </citation>
    <scope>NUCLEOTIDE SEQUENCE [LARGE SCALE GENOMIC DNA]</scope>
    <source>
        <strain evidence="2 3">FXH3W</strain>
    </source>
</reference>
<organism evidence="2 3">
    <name type="scientific">Aquilutibacter rugosus</name>
    <dbReference type="NCBI Taxonomy" id="3115820"/>
    <lineage>
        <taxon>Bacteria</taxon>
        <taxon>Pseudomonadati</taxon>
        <taxon>Pseudomonadota</taxon>
        <taxon>Gammaproteobacteria</taxon>
        <taxon>Lysobacterales</taxon>
        <taxon>Lysobacteraceae</taxon>
        <taxon>Aquilutibacter</taxon>
    </lineage>
</organism>
<accession>A0ABU7UXH1</accession>
<dbReference type="Pfam" id="PF01370">
    <property type="entry name" value="Epimerase"/>
    <property type="match status" value="1"/>
</dbReference>
<protein>
    <submittedName>
        <fullName evidence="2">NAD-dependent epimerase/dehydratase family protein</fullName>
    </submittedName>
</protein>
<dbReference type="InterPro" id="IPR036291">
    <property type="entry name" value="NAD(P)-bd_dom_sf"/>
</dbReference>
<dbReference type="SUPFAM" id="SSF51735">
    <property type="entry name" value="NAD(P)-binding Rossmann-fold domains"/>
    <property type="match status" value="1"/>
</dbReference>
<evidence type="ECO:0000259" key="1">
    <source>
        <dbReference type="Pfam" id="PF01370"/>
    </source>
</evidence>
<comment type="caution">
    <text evidence="2">The sequence shown here is derived from an EMBL/GenBank/DDBJ whole genome shotgun (WGS) entry which is preliminary data.</text>
</comment>
<proteinExistence type="predicted"/>
<dbReference type="RefSeq" id="WP_331703349.1">
    <property type="nucleotide sequence ID" value="NZ_JAZHBO010000001.1"/>
</dbReference>
<dbReference type="InterPro" id="IPR001509">
    <property type="entry name" value="Epimerase_deHydtase"/>
</dbReference>
<name>A0ABU7UXH1_9GAMM</name>
<dbReference type="Proteomes" id="UP001356170">
    <property type="component" value="Unassembled WGS sequence"/>
</dbReference>
<keyword evidence="3" id="KW-1185">Reference proteome</keyword>
<dbReference type="Gene3D" id="3.40.50.720">
    <property type="entry name" value="NAD(P)-binding Rossmann-like Domain"/>
    <property type="match status" value="1"/>
</dbReference>
<sequence length="224" mass="25216">MIVGNGLVASHFRRLGLIRKDTVIFASGVSNSRETRTEAFQRERSLLQTHLNGTQSRLVYFSSFGVATEEYSPYLEHKRQMEDLVASKSAANLIFRLPQVVGKSENPNTLANAMIHNIGNDLEFEVWAYAERNFIDIEHVASIAHEAIAQYASGIIPIMSERSLSMPEIVRIFEEILDKPAKFRLIETGAPMPADTSKIRDLAKKLGIELGGDYARRVLKRYYG</sequence>
<dbReference type="EMBL" id="JAZHBO010000001">
    <property type="protein sequence ID" value="MEF2155277.1"/>
    <property type="molecule type" value="Genomic_DNA"/>
</dbReference>
<feature type="domain" description="NAD-dependent epimerase/dehydratase" evidence="1">
    <location>
        <begin position="70"/>
        <end position="154"/>
    </location>
</feature>
<evidence type="ECO:0000313" key="3">
    <source>
        <dbReference type="Proteomes" id="UP001356170"/>
    </source>
</evidence>
<gene>
    <name evidence="2" type="ORF">V3390_03395</name>
</gene>
<evidence type="ECO:0000313" key="2">
    <source>
        <dbReference type="EMBL" id="MEF2155277.1"/>
    </source>
</evidence>